<gene>
    <name evidence="4" type="ORF">A3K86_20150</name>
</gene>
<keyword evidence="5" id="KW-1185">Reference proteome</keyword>
<dbReference type="SUPFAM" id="SSF55811">
    <property type="entry name" value="Nudix"/>
    <property type="match status" value="1"/>
</dbReference>
<protein>
    <recommendedName>
        <fullName evidence="3">Nudix hydrolase domain-containing protein</fullName>
    </recommendedName>
</protein>
<dbReference type="PANTHER" id="PTHR43046">
    <property type="entry name" value="GDP-MANNOSE MANNOSYL HYDROLASE"/>
    <property type="match status" value="1"/>
</dbReference>
<sequence length="155" mass="17311">MSFHYVVRSVVLSENQLLAVRVVGDDKFFLPGGHIEFGEPAKHALRREFQEELGITADVGAFLGAVENEWMEKSERQCEVNLLFTASSPNLVASELVISKEPHLEFLWLPLTEQGLASLYPPSLRTWLVSLAGQKINLENTELVAFWGSDLVKGN</sequence>
<keyword evidence="2" id="KW-0378">Hydrolase</keyword>
<proteinExistence type="predicted"/>
<dbReference type="Proteomes" id="UP000078503">
    <property type="component" value="Unassembled WGS sequence"/>
</dbReference>
<dbReference type="OrthoDB" id="9787476at2"/>
<dbReference type="InterPro" id="IPR020084">
    <property type="entry name" value="NUDIX_hydrolase_CS"/>
</dbReference>
<dbReference type="EMBL" id="LVHF01000033">
    <property type="protein sequence ID" value="OAN11270.1"/>
    <property type="molecule type" value="Genomic_DNA"/>
</dbReference>
<feature type="domain" description="Nudix hydrolase" evidence="3">
    <location>
        <begin position="2"/>
        <end position="135"/>
    </location>
</feature>
<evidence type="ECO:0000259" key="3">
    <source>
        <dbReference type="PROSITE" id="PS51462"/>
    </source>
</evidence>
<dbReference type="RefSeq" id="WP_068335726.1">
    <property type="nucleotide sequence ID" value="NZ_LVHF01000033.1"/>
</dbReference>
<dbReference type="InterPro" id="IPR000086">
    <property type="entry name" value="NUDIX_hydrolase_dom"/>
</dbReference>
<reference evidence="4 5" key="1">
    <citation type="submission" date="2016-03" db="EMBL/GenBank/DDBJ databases">
        <title>Photobacterium proteolyticum sp. nov. a protease producing bacterium isolated from ocean sediments of Laizhou Bay.</title>
        <authorList>
            <person name="Li Y."/>
        </authorList>
    </citation>
    <scope>NUCLEOTIDE SEQUENCE [LARGE SCALE GENOMIC DNA]</scope>
    <source>
        <strain evidence="4 5">R-40508</strain>
    </source>
</reference>
<evidence type="ECO:0000313" key="5">
    <source>
        <dbReference type="Proteomes" id="UP000078503"/>
    </source>
</evidence>
<accession>A0A178K1T7</accession>
<evidence type="ECO:0000313" key="4">
    <source>
        <dbReference type="EMBL" id="OAN11270.1"/>
    </source>
</evidence>
<organism evidence="4 5">
    <name type="scientific">Photobacterium jeanii</name>
    <dbReference type="NCBI Taxonomy" id="858640"/>
    <lineage>
        <taxon>Bacteria</taxon>
        <taxon>Pseudomonadati</taxon>
        <taxon>Pseudomonadota</taxon>
        <taxon>Gammaproteobacteria</taxon>
        <taxon>Vibrionales</taxon>
        <taxon>Vibrionaceae</taxon>
        <taxon>Photobacterium</taxon>
    </lineage>
</organism>
<dbReference type="GO" id="GO:0016787">
    <property type="term" value="F:hydrolase activity"/>
    <property type="evidence" value="ECO:0007669"/>
    <property type="project" value="UniProtKB-KW"/>
</dbReference>
<dbReference type="PROSITE" id="PS00893">
    <property type="entry name" value="NUDIX_BOX"/>
    <property type="match status" value="1"/>
</dbReference>
<name>A0A178K1T7_9GAMM</name>
<comment type="caution">
    <text evidence="4">The sequence shown here is derived from an EMBL/GenBank/DDBJ whole genome shotgun (WGS) entry which is preliminary data.</text>
</comment>
<evidence type="ECO:0000256" key="2">
    <source>
        <dbReference type="ARBA" id="ARBA00022801"/>
    </source>
</evidence>
<dbReference type="InterPro" id="IPR015797">
    <property type="entry name" value="NUDIX_hydrolase-like_dom_sf"/>
</dbReference>
<dbReference type="AlphaFoldDB" id="A0A178K1T7"/>
<evidence type="ECO:0000256" key="1">
    <source>
        <dbReference type="ARBA" id="ARBA00001946"/>
    </source>
</evidence>
<dbReference type="Pfam" id="PF00293">
    <property type="entry name" value="NUDIX"/>
    <property type="match status" value="1"/>
</dbReference>
<dbReference type="PROSITE" id="PS51462">
    <property type="entry name" value="NUDIX"/>
    <property type="match status" value="1"/>
</dbReference>
<comment type="cofactor">
    <cofactor evidence="1">
        <name>Mg(2+)</name>
        <dbReference type="ChEBI" id="CHEBI:18420"/>
    </cofactor>
</comment>
<dbReference type="PANTHER" id="PTHR43046:SF14">
    <property type="entry name" value="MUTT_NUDIX FAMILY PROTEIN"/>
    <property type="match status" value="1"/>
</dbReference>
<dbReference type="STRING" id="858640.A3K86_20150"/>
<dbReference type="Gene3D" id="3.90.79.10">
    <property type="entry name" value="Nucleoside Triphosphate Pyrophosphohydrolase"/>
    <property type="match status" value="1"/>
</dbReference>